<dbReference type="Ensembl" id="ENSORLT00020016765.1">
    <property type="protein sequence ID" value="ENSORLP00020027893.1"/>
    <property type="gene ID" value="ENSORLG00020011093.1"/>
</dbReference>
<dbReference type="PANTHER" id="PTHR24058:SF53">
    <property type="entry name" value="HOMEODOMAIN-INTERACTING PROTEIN KINASE 2"/>
    <property type="match status" value="1"/>
</dbReference>
<sequence length="682" mass="77257">HFIKSIGDSWLSAGIQEEVEAKRGDAMNKQTSFPVKTGHYLVGNEGIYKVGEFLGEGGFGKVAKCTKLGCQEFFAIKIVEHVESGKKEFEALEIIKDLDPVKNNLVKLYECFLFENVICLVYEILGESLLDRMCRQDFVPTHLCKLRPIAQQMFQALSALKSISVAHTDIKLDNIMYVDEESSKIKLIDFGLAIKTKEMLTGSNIQVIPFRAPEVILGLPMDESVDMWALGIVFATMCRGDFPFPCGTEYETIRGLVQIFEQLENVNHVPNLDEMTEIHREQFELFDDDDHRAFNDLLKRESKASYAATAKNVMRKTQLKVMEVDPPAPEHFGQRSDSENNISKLSEDLPNNQAKGKMSSTIYRQTTFFPVKTGQYLVGNEGIYKVGEFLGEEGFGQVAKCTKLGCQEFFAIKIVDDVESGKKEFEALELIKDLDPVKNNFVKLYECFLFENVICLVYEILGESLLDRMRRQDFVPTHLCKLRPVAQQMFQALGALKSISVVHMEIRVDHIMYVDEESSKIKLIDFGLAIKTKEMLTGSNIQVIPFRAPEVILGLPMDESVDMWALGIVFATMCRGDFPFPCGTEYETIRGLVQIFGSPEQELLTAGMYTEQFFTLDEGSSNPSWSDQHHQLTQKDTLPKMLTMLRAASLTDSEKHIPPLVKAICHKLVKKTTLFSKWRLFC</sequence>
<reference evidence="9" key="3">
    <citation type="submission" date="2025-08" db="UniProtKB">
        <authorList>
            <consortium name="Ensembl"/>
        </authorList>
    </citation>
    <scope>IDENTIFICATION</scope>
    <source>
        <strain evidence="9">HNI</strain>
    </source>
</reference>
<evidence type="ECO:0000256" key="2">
    <source>
        <dbReference type="ARBA" id="ARBA00022679"/>
    </source>
</evidence>
<evidence type="ECO:0000256" key="1">
    <source>
        <dbReference type="ARBA" id="ARBA00022527"/>
    </source>
</evidence>
<reference evidence="9" key="4">
    <citation type="submission" date="2025-09" db="UniProtKB">
        <authorList>
            <consortium name="Ensembl"/>
        </authorList>
    </citation>
    <scope>IDENTIFICATION</scope>
    <source>
        <strain evidence="9">HNI</strain>
    </source>
</reference>
<dbReference type="Proteomes" id="UP000265180">
    <property type="component" value="Chromosome 22"/>
</dbReference>
<dbReference type="InterPro" id="IPR008271">
    <property type="entry name" value="Ser/Thr_kinase_AS"/>
</dbReference>
<keyword evidence="2" id="KW-0808">Transferase</keyword>
<dbReference type="Gene3D" id="1.10.510.10">
    <property type="entry name" value="Transferase(Phosphotransferase) domain 1"/>
    <property type="match status" value="2"/>
</dbReference>
<evidence type="ECO:0000256" key="7">
    <source>
        <dbReference type="SAM" id="MobiDB-lite"/>
    </source>
</evidence>
<proteinExistence type="predicted"/>
<dbReference type="InterPro" id="IPR011009">
    <property type="entry name" value="Kinase-like_dom_sf"/>
</dbReference>
<dbReference type="InterPro" id="IPR000719">
    <property type="entry name" value="Prot_kinase_dom"/>
</dbReference>
<dbReference type="Pfam" id="PF00069">
    <property type="entry name" value="Pkinase"/>
    <property type="match status" value="2"/>
</dbReference>
<evidence type="ECO:0000256" key="6">
    <source>
        <dbReference type="PROSITE-ProRule" id="PRU10141"/>
    </source>
</evidence>
<dbReference type="PROSITE" id="PS00108">
    <property type="entry name" value="PROTEIN_KINASE_ST"/>
    <property type="match status" value="1"/>
</dbReference>
<feature type="domain" description="Protein kinase" evidence="8">
    <location>
        <begin position="384"/>
        <end position="669"/>
    </location>
</feature>
<reference key="1">
    <citation type="journal article" date="2007" name="Nature">
        <title>The medaka draft genome and insights into vertebrate genome evolution.</title>
        <authorList>
            <person name="Kasahara M."/>
            <person name="Naruse K."/>
            <person name="Sasaki S."/>
            <person name="Nakatani Y."/>
            <person name="Qu W."/>
            <person name="Ahsan B."/>
            <person name="Yamada T."/>
            <person name="Nagayasu Y."/>
            <person name="Doi K."/>
            <person name="Kasai Y."/>
            <person name="Jindo T."/>
            <person name="Kobayashi D."/>
            <person name="Shimada A."/>
            <person name="Toyoda A."/>
            <person name="Kuroki Y."/>
            <person name="Fujiyama A."/>
            <person name="Sasaki T."/>
            <person name="Shimizu A."/>
            <person name="Asakawa S."/>
            <person name="Shimizu N."/>
            <person name="Hashimoto S."/>
            <person name="Yang J."/>
            <person name="Lee Y."/>
            <person name="Matsushima K."/>
            <person name="Sugano S."/>
            <person name="Sakaizumi M."/>
            <person name="Narita T."/>
            <person name="Ohishi K."/>
            <person name="Haga S."/>
            <person name="Ohta F."/>
            <person name="Nomoto H."/>
            <person name="Nogata K."/>
            <person name="Morishita T."/>
            <person name="Endo T."/>
            <person name="Shin-I T."/>
            <person name="Takeda H."/>
            <person name="Morishita S."/>
            <person name="Kohara Y."/>
        </authorList>
    </citation>
    <scope>NUCLEOTIDE SEQUENCE [LARGE SCALE GENOMIC DNA]</scope>
    <source>
        <strain>Hd-rR</strain>
    </source>
</reference>
<protein>
    <recommendedName>
        <fullName evidence="8">Protein kinase domain-containing protein</fullName>
    </recommendedName>
</protein>
<feature type="region of interest" description="Disordered" evidence="7">
    <location>
        <begin position="326"/>
        <end position="356"/>
    </location>
</feature>
<keyword evidence="5 6" id="KW-0067">ATP-binding</keyword>
<accession>A0A3P9M4L1</accession>
<keyword evidence="3 6" id="KW-0547">Nucleotide-binding</keyword>
<dbReference type="InterPro" id="IPR017441">
    <property type="entry name" value="Protein_kinase_ATP_BS"/>
</dbReference>
<evidence type="ECO:0000256" key="3">
    <source>
        <dbReference type="ARBA" id="ARBA00022741"/>
    </source>
</evidence>
<dbReference type="SUPFAM" id="SSF56112">
    <property type="entry name" value="Protein kinase-like (PK-like)"/>
    <property type="match status" value="2"/>
</dbReference>
<dbReference type="PROSITE" id="PS00107">
    <property type="entry name" value="PROTEIN_KINASE_ATP"/>
    <property type="match status" value="1"/>
</dbReference>
<evidence type="ECO:0000256" key="5">
    <source>
        <dbReference type="ARBA" id="ARBA00022840"/>
    </source>
</evidence>
<feature type="domain" description="Protein kinase" evidence="8">
    <location>
        <begin position="48"/>
        <end position="307"/>
    </location>
</feature>
<dbReference type="Gene3D" id="3.30.200.20">
    <property type="entry name" value="Phosphorylase Kinase, domain 1"/>
    <property type="match status" value="1"/>
</dbReference>
<name>A0A3P9M4L1_ORYLA</name>
<reference evidence="9 10" key="2">
    <citation type="submission" date="2017-04" db="EMBL/GenBank/DDBJ databases">
        <title>CpG methylation of centromeres and impact of large insertions on vertebrate speciation.</title>
        <authorList>
            <person name="Ichikawa K."/>
            <person name="Yoshimura J."/>
            <person name="Morishita S."/>
        </authorList>
    </citation>
    <scope>NUCLEOTIDE SEQUENCE</scope>
    <source>
        <strain evidence="9 10">HNI</strain>
    </source>
</reference>
<dbReference type="InterPro" id="IPR050494">
    <property type="entry name" value="Ser_Thr_dual-spec_kinase"/>
</dbReference>
<dbReference type="PANTHER" id="PTHR24058">
    <property type="entry name" value="DUAL SPECIFICITY PROTEIN KINASE"/>
    <property type="match status" value="1"/>
</dbReference>
<dbReference type="AlphaFoldDB" id="A0A3P9M4L1"/>
<feature type="compositionally biased region" description="Polar residues" evidence="7">
    <location>
        <begin position="339"/>
        <end position="356"/>
    </location>
</feature>
<dbReference type="GO" id="GO:0005524">
    <property type="term" value="F:ATP binding"/>
    <property type="evidence" value="ECO:0007669"/>
    <property type="project" value="UniProtKB-UniRule"/>
</dbReference>
<evidence type="ECO:0000259" key="8">
    <source>
        <dbReference type="PROSITE" id="PS50011"/>
    </source>
</evidence>
<dbReference type="GO" id="GO:0004674">
    <property type="term" value="F:protein serine/threonine kinase activity"/>
    <property type="evidence" value="ECO:0007669"/>
    <property type="project" value="UniProtKB-KW"/>
</dbReference>
<evidence type="ECO:0000256" key="4">
    <source>
        <dbReference type="ARBA" id="ARBA00022777"/>
    </source>
</evidence>
<dbReference type="SMART" id="SM00220">
    <property type="entry name" value="S_TKc"/>
    <property type="match status" value="2"/>
</dbReference>
<evidence type="ECO:0000313" key="10">
    <source>
        <dbReference type="Proteomes" id="UP000265180"/>
    </source>
</evidence>
<keyword evidence="4" id="KW-0418">Kinase</keyword>
<dbReference type="PROSITE" id="PS50011">
    <property type="entry name" value="PROTEIN_KINASE_DOM"/>
    <property type="match status" value="2"/>
</dbReference>
<organism evidence="9 10">
    <name type="scientific">Oryzias latipes</name>
    <name type="common">Japanese rice fish</name>
    <name type="synonym">Japanese killifish</name>
    <dbReference type="NCBI Taxonomy" id="8090"/>
    <lineage>
        <taxon>Eukaryota</taxon>
        <taxon>Metazoa</taxon>
        <taxon>Chordata</taxon>
        <taxon>Craniata</taxon>
        <taxon>Vertebrata</taxon>
        <taxon>Euteleostomi</taxon>
        <taxon>Actinopterygii</taxon>
        <taxon>Neopterygii</taxon>
        <taxon>Teleostei</taxon>
        <taxon>Neoteleostei</taxon>
        <taxon>Acanthomorphata</taxon>
        <taxon>Ovalentaria</taxon>
        <taxon>Atherinomorphae</taxon>
        <taxon>Beloniformes</taxon>
        <taxon>Adrianichthyidae</taxon>
        <taxon>Oryziinae</taxon>
        <taxon>Oryzias</taxon>
    </lineage>
</organism>
<keyword evidence="1" id="KW-0723">Serine/threonine-protein kinase</keyword>
<evidence type="ECO:0000313" key="9">
    <source>
        <dbReference type="Ensembl" id="ENSORLP00020027893.1"/>
    </source>
</evidence>
<feature type="binding site" evidence="6">
    <location>
        <position position="77"/>
    </location>
    <ligand>
        <name>ATP</name>
        <dbReference type="ChEBI" id="CHEBI:30616"/>
    </ligand>
</feature>